<accession>A0A545U240</accession>
<feature type="domain" description="Glucose/Sorbosone dehydrogenase" evidence="2">
    <location>
        <begin position="55"/>
        <end position="380"/>
    </location>
</feature>
<evidence type="ECO:0000313" key="4">
    <source>
        <dbReference type="Proteomes" id="UP000315252"/>
    </source>
</evidence>
<keyword evidence="1" id="KW-0732">Signal</keyword>
<dbReference type="Pfam" id="PF07995">
    <property type="entry name" value="GSDH"/>
    <property type="match status" value="1"/>
</dbReference>
<dbReference type="PANTHER" id="PTHR19328:SF75">
    <property type="entry name" value="ALDOSE SUGAR DEHYDROGENASE YLII"/>
    <property type="match status" value="1"/>
</dbReference>
<organism evidence="3 4">
    <name type="scientific">Denitrobaculum tricleocarpae</name>
    <dbReference type="NCBI Taxonomy" id="2591009"/>
    <lineage>
        <taxon>Bacteria</taxon>
        <taxon>Pseudomonadati</taxon>
        <taxon>Pseudomonadota</taxon>
        <taxon>Alphaproteobacteria</taxon>
        <taxon>Rhodospirillales</taxon>
        <taxon>Rhodospirillaceae</taxon>
        <taxon>Denitrobaculum</taxon>
    </lineage>
</organism>
<dbReference type="InterPro" id="IPR012938">
    <property type="entry name" value="Glc/Sorbosone_DH"/>
</dbReference>
<dbReference type="Proteomes" id="UP000315252">
    <property type="component" value="Unassembled WGS sequence"/>
</dbReference>
<keyword evidence="4" id="KW-1185">Reference proteome</keyword>
<gene>
    <name evidence="3" type="ORF">FKG95_02630</name>
</gene>
<dbReference type="Gene3D" id="2.120.10.30">
    <property type="entry name" value="TolB, C-terminal domain"/>
    <property type="match status" value="1"/>
</dbReference>
<dbReference type="AlphaFoldDB" id="A0A545U240"/>
<reference evidence="3 4" key="1">
    <citation type="submission" date="2019-06" db="EMBL/GenBank/DDBJ databases">
        <title>Whole genome sequence for Rhodospirillaceae sp. R148.</title>
        <authorList>
            <person name="Wang G."/>
        </authorList>
    </citation>
    <scope>NUCLEOTIDE SEQUENCE [LARGE SCALE GENOMIC DNA]</scope>
    <source>
        <strain evidence="3 4">R148</strain>
    </source>
</reference>
<sequence length="385" mass="41499">MRLALANTRSIKVLSAVFTSGALVAGAALLTDRASADVIKSEEHDFRIVTLADNLEHPWGLAFLPDGTMLVTERPGRLNIVREGEAPKPVSGVPEVVESGQGGMLDVVLHPDFESNQLIYLSYSGAGEGGAGTEVVRGRLEGDALTDVEQIFAVEAKSGGGRHFGSRLMFGADGMLYITSGDRGDPDRAQDLKDHAGKVIRVTADGEVPDDNPFKDNADAHPEIYSWGHRNPQGMALQPGTNRIWTVEHGPRGGDELNLVEAGTNFGWPVITYGRSYAGFSIGEGTSKSGMAQPVTYWVPSISPSGLAFYDGEAFPEWEGNLFVGGLSARALIRMELVGERVVHQEQLLVDYDERVRDVRQGPDGLLYLLIDDSEGSLIRLEPVS</sequence>
<dbReference type="RefSeq" id="WP_142894741.1">
    <property type="nucleotide sequence ID" value="NZ_ML660052.1"/>
</dbReference>
<dbReference type="InterPro" id="IPR011041">
    <property type="entry name" value="Quinoprot_gluc/sorb_DH_b-prop"/>
</dbReference>
<evidence type="ECO:0000259" key="2">
    <source>
        <dbReference type="Pfam" id="PF07995"/>
    </source>
</evidence>
<evidence type="ECO:0000313" key="3">
    <source>
        <dbReference type="EMBL" id="TQV83504.1"/>
    </source>
</evidence>
<comment type="caution">
    <text evidence="3">The sequence shown here is derived from an EMBL/GenBank/DDBJ whole genome shotgun (WGS) entry which is preliminary data.</text>
</comment>
<protein>
    <submittedName>
        <fullName evidence="3">PQQ-dependent sugar dehydrogenase</fullName>
    </submittedName>
</protein>
<dbReference type="OrthoDB" id="9770043at2"/>
<name>A0A545U240_9PROT</name>
<feature type="signal peptide" evidence="1">
    <location>
        <begin position="1"/>
        <end position="27"/>
    </location>
</feature>
<proteinExistence type="predicted"/>
<evidence type="ECO:0000256" key="1">
    <source>
        <dbReference type="SAM" id="SignalP"/>
    </source>
</evidence>
<dbReference type="InterPro" id="IPR011042">
    <property type="entry name" value="6-blade_b-propeller_TolB-like"/>
</dbReference>
<dbReference type="EMBL" id="VHSH01000001">
    <property type="protein sequence ID" value="TQV83504.1"/>
    <property type="molecule type" value="Genomic_DNA"/>
</dbReference>
<dbReference type="PANTHER" id="PTHR19328">
    <property type="entry name" value="HEDGEHOG-INTERACTING PROTEIN"/>
    <property type="match status" value="1"/>
</dbReference>
<dbReference type="SUPFAM" id="SSF50952">
    <property type="entry name" value="Soluble quinoprotein glucose dehydrogenase"/>
    <property type="match status" value="1"/>
</dbReference>
<feature type="chain" id="PRO_5022204273" evidence="1">
    <location>
        <begin position="28"/>
        <end position="385"/>
    </location>
</feature>